<reference evidence="1 2" key="1">
    <citation type="journal article" date="2019" name="Commun. Biol.">
        <title>The bagworm genome reveals a unique fibroin gene that provides high tensile strength.</title>
        <authorList>
            <person name="Kono N."/>
            <person name="Nakamura H."/>
            <person name="Ohtoshi R."/>
            <person name="Tomita M."/>
            <person name="Numata K."/>
            <person name="Arakawa K."/>
        </authorList>
    </citation>
    <scope>NUCLEOTIDE SEQUENCE [LARGE SCALE GENOMIC DNA]</scope>
</reference>
<organism evidence="1 2">
    <name type="scientific">Eumeta variegata</name>
    <name type="common">Bagworm moth</name>
    <name type="synonym">Eumeta japonica</name>
    <dbReference type="NCBI Taxonomy" id="151549"/>
    <lineage>
        <taxon>Eukaryota</taxon>
        <taxon>Metazoa</taxon>
        <taxon>Ecdysozoa</taxon>
        <taxon>Arthropoda</taxon>
        <taxon>Hexapoda</taxon>
        <taxon>Insecta</taxon>
        <taxon>Pterygota</taxon>
        <taxon>Neoptera</taxon>
        <taxon>Endopterygota</taxon>
        <taxon>Lepidoptera</taxon>
        <taxon>Glossata</taxon>
        <taxon>Ditrysia</taxon>
        <taxon>Tineoidea</taxon>
        <taxon>Psychidae</taxon>
        <taxon>Oiketicinae</taxon>
        <taxon>Eumeta</taxon>
    </lineage>
</organism>
<protein>
    <submittedName>
        <fullName evidence="1">Uncharacterized protein</fullName>
    </submittedName>
</protein>
<evidence type="ECO:0000313" key="2">
    <source>
        <dbReference type="Proteomes" id="UP000299102"/>
    </source>
</evidence>
<keyword evidence="2" id="KW-1185">Reference proteome</keyword>
<gene>
    <name evidence="1" type="ORF">EVAR_50961_1</name>
</gene>
<dbReference type="Proteomes" id="UP000299102">
    <property type="component" value="Unassembled WGS sequence"/>
</dbReference>
<dbReference type="AlphaFoldDB" id="A0A4C1XEB8"/>
<sequence>MPLKSIRPDFDVTQGFSVLTAEATLQRPFPFRSRVMDLKPPTLDQCASGITNHCWFYAMTASGNVNLTCAISLQYPPHRRQWALFAVRKRQKRLRAENKRKFVFNKRPRKQTRNGLRIANCPSKFEYQRERVHYAKVVCHAAFTKLAFTKCGQSCASARA</sequence>
<comment type="caution">
    <text evidence="1">The sequence shown here is derived from an EMBL/GenBank/DDBJ whole genome shotgun (WGS) entry which is preliminary data.</text>
</comment>
<accession>A0A4C1XEB8</accession>
<name>A0A4C1XEB8_EUMVA</name>
<dbReference type="EMBL" id="BGZK01000791">
    <property type="protein sequence ID" value="GBP60597.1"/>
    <property type="molecule type" value="Genomic_DNA"/>
</dbReference>
<proteinExistence type="predicted"/>
<evidence type="ECO:0000313" key="1">
    <source>
        <dbReference type="EMBL" id="GBP60597.1"/>
    </source>
</evidence>